<sequence>MRCGVDIGGTNTMIGLVDPNGKVIDYDCLKTGKYELAFDLVVTIAYSILRMAKVNQTKIESIGIGCPNINPETGIVERAANLKFKGPVSLLTEFRRYFPETPLFFENDARAAAWGEAVYGSAKGLKDFIVVTLGTGLGCGIMADGKLMSGSRGMAGELGHVICFPEGRECGCGRQGCLEQYVAANGIYRTYTELCQQLKQVPKAGDYRSLSILAKAGDSIAIDTYQRTGKILGTALANMACCYDPSHIFIFGGVAQAGEVLMEPTRQAFEKNLLFCYKNHIKLELSGLMATSKNAGILGAAALANMQ</sequence>
<dbReference type="PROSITE" id="PS01125">
    <property type="entry name" value="ROK"/>
    <property type="match status" value="1"/>
</dbReference>
<evidence type="ECO:0000313" key="2">
    <source>
        <dbReference type="EMBL" id="MBO8432091.1"/>
    </source>
</evidence>
<proteinExistence type="inferred from homology"/>
<evidence type="ECO:0000313" key="3">
    <source>
        <dbReference type="Proteomes" id="UP000823612"/>
    </source>
</evidence>
<dbReference type="PANTHER" id="PTHR18964">
    <property type="entry name" value="ROK (REPRESSOR, ORF, KINASE) FAMILY"/>
    <property type="match status" value="1"/>
</dbReference>
<comment type="caution">
    <text evidence="2">The sequence shown here is derived from an EMBL/GenBank/DDBJ whole genome shotgun (WGS) entry which is preliminary data.</text>
</comment>
<protein>
    <submittedName>
        <fullName evidence="2">ROK family protein</fullName>
    </submittedName>
</protein>
<dbReference type="AlphaFoldDB" id="A0A9D9DTC4"/>
<organism evidence="2 3">
    <name type="scientific">Candidatus Pullibacteroides excrementavium</name>
    <dbReference type="NCBI Taxonomy" id="2840905"/>
    <lineage>
        <taxon>Bacteria</taxon>
        <taxon>Pseudomonadati</taxon>
        <taxon>Bacteroidota</taxon>
        <taxon>Bacteroidia</taxon>
        <taxon>Bacteroidales</taxon>
        <taxon>Candidatus Pullibacteroides</taxon>
    </lineage>
</organism>
<dbReference type="Proteomes" id="UP000823612">
    <property type="component" value="Unassembled WGS sequence"/>
</dbReference>
<dbReference type="SUPFAM" id="SSF53067">
    <property type="entry name" value="Actin-like ATPase domain"/>
    <property type="match status" value="1"/>
</dbReference>
<comment type="similarity">
    <text evidence="1">Belongs to the ROK (NagC/XylR) family.</text>
</comment>
<dbReference type="EMBL" id="JADIMZ010000029">
    <property type="protein sequence ID" value="MBO8432091.1"/>
    <property type="molecule type" value="Genomic_DNA"/>
</dbReference>
<dbReference type="InterPro" id="IPR049874">
    <property type="entry name" value="ROK_cs"/>
</dbReference>
<dbReference type="InterPro" id="IPR000600">
    <property type="entry name" value="ROK"/>
</dbReference>
<dbReference type="Pfam" id="PF00480">
    <property type="entry name" value="ROK"/>
    <property type="match status" value="1"/>
</dbReference>
<dbReference type="InterPro" id="IPR043129">
    <property type="entry name" value="ATPase_NBD"/>
</dbReference>
<reference evidence="2" key="1">
    <citation type="submission" date="2020-10" db="EMBL/GenBank/DDBJ databases">
        <authorList>
            <person name="Gilroy R."/>
        </authorList>
    </citation>
    <scope>NUCLEOTIDE SEQUENCE</scope>
    <source>
        <strain evidence="2">2889</strain>
    </source>
</reference>
<evidence type="ECO:0000256" key="1">
    <source>
        <dbReference type="ARBA" id="ARBA00006479"/>
    </source>
</evidence>
<dbReference type="Gene3D" id="3.30.420.40">
    <property type="match status" value="2"/>
</dbReference>
<reference evidence="2" key="2">
    <citation type="journal article" date="2021" name="PeerJ">
        <title>Extensive microbial diversity within the chicken gut microbiome revealed by metagenomics and culture.</title>
        <authorList>
            <person name="Gilroy R."/>
            <person name="Ravi A."/>
            <person name="Getino M."/>
            <person name="Pursley I."/>
            <person name="Horton D.L."/>
            <person name="Alikhan N.F."/>
            <person name="Baker D."/>
            <person name="Gharbi K."/>
            <person name="Hall N."/>
            <person name="Watson M."/>
            <person name="Adriaenssens E.M."/>
            <person name="Foster-Nyarko E."/>
            <person name="Jarju S."/>
            <person name="Secka A."/>
            <person name="Antonio M."/>
            <person name="Oren A."/>
            <person name="Chaudhuri R.R."/>
            <person name="La Ragione R."/>
            <person name="Hildebrand F."/>
            <person name="Pallen M.J."/>
        </authorList>
    </citation>
    <scope>NUCLEOTIDE SEQUENCE</scope>
    <source>
        <strain evidence="2">2889</strain>
    </source>
</reference>
<gene>
    <name evidence="2" type="ORF">IAB08_02200</name>
</gene>
<dbReference type="PANTHER" id="PTHR18964:SF149">
    <property type="entry name" value="BIFUNCTIONAL UDP-N-ACETYLGLUCOSAMINE 2-EPIMERASE_N-ACETYLMANNOSAMINE KINASE"/>
    <property type="match status" value="1"/>
</dbReference>
<accession>A0A9D9DTC4</accession>
<name>A0A9D9DTC4_9BACT</name>